<dbReference type="InterPro" id="IPR013149">
    <property type="entry name" value="ADH-like_C"/>
</dbReference>
<feature type="domain" description="Alcohol dehydrogenase-like N-terminal" evidence="13">
    <location>
        <begin position="73"/>
        <end position="188"/>
    </location>
</feature>
<evidence type="ECO:0000256" key="9">
    <source>
        <dbReference type="ARBA" id="ARBA00039783"/>
    </source>
</evidence>
<evidence type="ECO:0000259" key="12">
    <source>
        <dbReference type="Pfam" id="PF00107"/>
    </source>
</evidence>
<dbReference type="GeneID" id="87809402"/>
<dbReference type="FunFam" id="3.40.50.720:FF:000068">
    <property type="entry name" value="Sorbitol dehydrogenase"/>
    <property type="match status" value="1"/>
</dbReference>
<dbReference type="InterPro" id="IPR002328">
    <property type="entry name" value="ADH_Zn_CS"/>
</dbReference>
<evidence type="ECO:0000313" key="15">
    <source>
        <dbReference type="Proteomes" id="UP000827549"/>
    </source>
</evidence>
<dbReference type="PANTHER" id="PTHR43161:SF12">
    <property type="entry name" value="L-ARABINITOL 4-DEHYDROGENASE"/>
    <property type="match status" value="1"/>
</dbReference>
<evidence type="ECO:0000256" key="3">
    <source>
        <dbReference type="ARBA" id="ARBA00011881"/>
    </source>
</evidence>
<comment type="similarity">
    <text evidence="2 11">Belongs to the zinc-containing alcohol dehydrogenase family.</text>
</comment>
<evidence type="ECO:0000256" key="8">
    <source>
        <dbReference type="ARBA" id="ARBA00038954"/>
    </source>
</evidence>
<keyword evidence="4 11" id="KW-0479">Metal-binding</keyword>
<dbReference type="AlphaFoldDB" id="A0AAF1BJF7"/>
<evidence type="ECO:0000256" key="5">
    <source>
        <dbReference type="ARBA" id="ARBA00022833"/>
    </source>
</evidence>
<reference evidence="14" key="1">
    <citation type="submission" date="2023-10" db="EMBL/GenBank/DDBJ databases">
        <authorList>
            <person name="Noh H."/>
        </authorList>
    </citation>
    <scope>NUCLEOTIDE SEQUENCE</scope>
    <source>
        <strain evidence="14">DUCC4014</strain>
    </source>
</reference>
<gene>
    <name evidence="14" type="primary">ard-1</name>
    <name evidence="14" type="ORF">LOC62_04G006176</name>
</gene>
<proteinExistence type="inferred from homology"/>
<dbReference type="PANTHER" id="PTHR43161">
    <property type="entry name" value="SORBITOL DEHYDROGENASE"/>
    <property type="match status" value="1"/>
</dbReference>
<keyword evidence="7" id="KW-0520">NAD</keyword>
<dbReference type="Gene3D" id="3.40.50.720">
    <property type="entry name" value="NAD(P)-binding Rossmann-like Domain"/>
    <property type="match status" value="1"/>
</dbReference>
<dbReference type="PROSITE" id="PS00059">
    <property type="entry name" value="ADH_ZINC"/>
    <property type="match status" value="1"/>
</dbReference>
<feature type="domain" description="Alcohol dehydrogenase-like C-terminal" evidence="12">
    <location>
        <begin position="226"/>
        <end position="358"/>
    </location>
</feature>
<evidence type="ECO:0000256" key="4">
    <source>
        <dbReference type="ARBA" id="ARBA00022723"/>
    </source>
</evidence>
<comment type="subunit">
    <text evidence="3">Homotetramer.</text>
</comment>
<dbReference type="InterPro" id="IPR036291">
    <property type="entry name" value="NAD(P)-bd_dom_sf"/>
</dbReference>
<protein>
    <recommendedName>
        <fullName evidence="9">L-arabinitol 4-dehydrogenase</fullName>
        <ecNumber evidence="8">1.1.1.12</ecNumber>
    </recommendedName>
</protein>
<evidence type="ECO:0000256" key="11">
    <source>
        <dbReference type="RuleBase" id="RU361277"/>
    </source>
</evidence>
<dbReference type="GO" id="GO:0050019">
    <property type="term" value="F:L-arabinitol 4-dehydrogenase activity"/>
    <property type="evidence" value="ECO:0007669"/>
    <property type="project" value="UniProtKB-EC"/>
</dbReference>
<evidence type="ECO:0000259" key="13">
    <source>
        <dbReference type="Pfam" id="PF08240"/>
    </source>
</evidence>
<evidence type="ECO:0000256" key="10">
    <source>
        <dbReference type="ARBA" id="ARBA00049317"/>
    </source>
</evidence>
<dbReference type="InterPro" id="IPR011032">
    <property type="entry name" value="GroES-like_sf"/>
</dbReference>
<keyword evidence="5 11" id="KW-0862">Zinc</keyword>
<evidence type="ECO:0000256" key="7">
    <source>
        <dbReference type="ARBA" id="ARBA00023027"/>
    </source>
</evidence>
<dbReference type="CDD" id="cd05285">
    <property type="entry name" value="sorbitol_DH"/>
    <property type="match status" value="1"/>
</dbReference>
<dbReference type="RefSeq" id="XP_062628724.1">
    <property type="nucleotide sequence ID" value="XM_062772740.1"/>
</dbReference>
<dbReference type="SUPFAM" id="SSF51735">
    <property type="entry name" value="NAD(P)-binding Rossmann-fold domains"/>
    <property type="match status" value="1"/>
</dbReference>
<dbReference type="Pfam" id="PF00107">
    <property type="entry name" value="ADH_zinc_N"/>
    <property type="match status" value="1"/>
</dbReference>
<evidence type="ECO:0000256" key="1">
    <source>
        <dbReference type="ARBA" id="ARBA00001947"/>
    </source>
</evidence>
<comment type="cofactor">
    <cofactor evidence="1 11">
        <name>Zn(2+)</name>
        <dbReference type="ChEBI" id="CHEBI:29105"/>
    </cofactor>
</comment>
<sequence length="398" mass="41933">MPSDPAKLRYGGFPDLPVAPYEEAYDSLNNGFVARVLDADDPALLDPKANIGCAYRPGGGADMVELPRPVAAAGEVIIHVQQSGICGSDLHMFRHGANGSCVVTKHTCAGHESAGEVVELGEGVDTLKVGDRVAIECCLPCLSPACGPCIEGRYNLCPRIAFLSAAPFHGTLARYVRHPAAWVHKLPDNVSTEEGSLCEPLVVVLAALDRAGVKLGDSVLICGAGPIGIMALLAARAAGCEPITITDLVASRLEFAKKLVPSVKTVLVERGEDAGEVAKRARAAAGGVPARVALEATGFESSIHAAIYGVDHGGKVYVLGMGAAMQTVPFTYLQWREIDLQYQYLYANQYPKAIRLVAGGLVDVGPLVTHRFPLKDALKAFEVALDPAHGAIKVQIQD</sequence>
<evidence type="ECO:0000313" key="14">
    <source>
        <dbReference type="EMBL" id="WOO82692.1"/>
    </source>
</evidence>
<keyword evidence="15" id="KW-1185">Reference proteome</keyword>
<dbReference type="GO" id="GO:0006062">
    <property type="term" value="P:sorbitol catabolic process"/>
    <property type="evidence" value="ECO:0007669"/>
    <property type="project" value="TreeGrafter"/>
</dbReference>
<evidence type="ECO:0000256" key="6">
    <source>
        <dbReference type="ARBA" id="ARBA00023002"/>
    </source>
</evidence>
<name>A0AAF1BJF7_9TREE</name>
<organism evidence="14 15">
    <name type="scientific">Vanrija pseudolonga</name>
    <dbReference type="NCBI Taxonomy" id="143232"/>
    <lineage>
        <taxon>Eukaryota</taxon>
        <taxon>Fungi</taxon>
        <taxon>Dikarya</taxon>
        <taxon>Basidiomycota</taxon>
        <taxon>Agaricomycotina</taxon>
        <taxon>Tremellomycetes</taxon>
        <taxon>Trichosporonales</taxon>
        <taxon>Trichosporonaceae</taxon>
        <taxon>Vanrija</taxon>
    </lineage>
</organism>
<dbReference type="EMBL" id="CP086717">
    <property type="protein sequence ID" value="WOO82692.1"/>
    <property type="molecule type" value="Genomic_DNA"/>
</dbReference>
<dbReference type="Gene3D" id="3.90.180.10">
    <property type="entry name" value="Medium-chain alcohol dehydrogenases, catalytic domain"/>
    <property type="match status" value="1"/>
</dbReference>
<dbReference type="EC" id="1.1.1.12" evidence="8"/>
<dbReference type="InterPro" id="IPR013154">
    <property type="entry name" value="ADH-like_N"/>
</dbReference>
<comment type="catalytic activity">
    <reaction evidence="10">
        <text>L-arabinitol + NAD(+) = L-xylulose + NADH + H(+)</text>
        <dbReference type="Rhea" id="RHEA:16381"/>
        <dbReference type="ChEBI" id="CHEBI:15378"/>
        <dbReference type="ChEBI" id="CHEBI:17399"/>
        <dbReference type="ChEBI" id="CHEBI:18403"/>
        <dbReference type="ChEBI" id="CHEBI:57540"/>
        <dbReference type="ChEBI" id="CHEBI:57945"/>
        <dbReference type="EC" id="1.1.1.12"/>
    </reaction>
</comment>
<dbReference type="InterPro" id="IPR045306">
    <property type="entry name" value="SDH-like"/>
</dbReference>
<dbReference type="GO" id="GO:0003939">
    <property type="term" value="F:L-iditol 2-dehydrogenase (NAD+) activity"/>
    <property type="evidence" value="ECO:0007669"/>
    <property type="project" value="TreeGrafter"/>
</dbReference>
<dbReference type="SUPFAM" id="SSF50129">
    <property type="entry name" value="GroES-like"/>
    <property type="match status" value="1"/>
</dbReference>
<keyword evidence="6" id="KW-0560">Oxidoreductase</keyword>
<dbReference type="GO" id="GO:0008270">
    <property type="term" value="F:zinc ion binding"/>
    <property type="evidence" value="ECO:0007669"/>
    <property type="project" value="InterPro"/>
</dbReference>
<evidence type="ECO:0000256" key="2">
    <source>
        <dbReference type="ARBA" id="ARBA00008072"/>
    </source>
</evidence>
<dbReference type="Pfam" id="PF08240">
    <property type="entry name" value="ADH_N"/>
    <property type="match status" value="1"/>
</dbReference>
<accession>A0AAF1BJF7</accession>
<dbReference type="Proteomes" id="UP000827549">
    <property type="component" value="Chromosome 4"/>
</dbReference>